<comment type="caution">
    <text evidence="11">The sequence shown here is derived from an EMBL/GenBank/DDBJ whole genome shotgun (WGS) entry which is preliminary data.</text>
</comment>
<dbReference type="Proteomes" id="UP000603940">
    <property type="component" value="Unassembled WGS sequence"/>
</dbReference>
<comment type="subcellular location">
    <subcellularLocation>
        <location evidence="1">Cell membrane</location>
        <topology evidence="1">Multi-pass membrane protein</topology>
    </subcellularLocation>
</comment>
<keyword evidence="4 9" id="KW-0812">Transmembrane</keyword>
<dbReference type="SUPFAM" id="SSF55073">
    <property type="entry name" value="Nucleotide cyclase"/>
    <property type="match status" value="1"/>
</dbReference>
<dbReference type="EC" id="2.7.7.65" evidence="2"/>
<keyword evidence="12" id="KW-1185">Reference proteome</keyword>
<dbReference type="InterPro" id="IPR043128">
    <property type="entry name" value="Rev_trsase/Diguanyl_cyclase"/>
</dbReference>
<evidence type="ECO:0000256" key="7">
    <source>
        <dbReference type="ARBA" id="ARBA00034247"/>
    </source>
</evidence>
<keyword evidence="6 9" id="KW-0472">Membrane</keyword>
<evidence type="ECO:0000259" key="10">
    <source>
        <dbReference type="PROSITE" id="PS50887"/>
    </source>
</evidence>
<dbReference type="PANTHER" id="PTHR45138:SF9">
    <property type="entry name" value="DIGUANYLATE CYCLASE DGCM-RELATED"/>
    <property type="match status" value="1"/>
</dbReference>
<name>A0ABR7R3F7_9PROT</name>
<dbReference type="SMART" id="SM00267">
    <property type="entry name" value="GGDEF"/>
    <property type="match status" value="1"/>
</dbReference>
<feature type="transmembrane region" description="Helical" evidence="9">
    <location>
        <begin position="192"/>
        <end position="216"/>
    </location>
</feature>
<feature type="transmembrane region" description="Helical" evidence="9">
    <location>
        <begin position="154"/>
        <end position="180"/>
    </location>
</feature>
<comment type="catalytic activity">
    <reaction evidence="7">
        <text>2 GTP = 3',3'-c-di-GMP + 2 diphosphate</text>
        <dbReference type="Rhea" id="RHEA:24898"/>
        <dbReference type="ChEBI" id="CHEBI:33019"/>
        <dbReference type="ChEBI" id="CHEBI:37565"/>
        <dbReference type="ChEBI" id="CHEBI:58805"/>
        <dbReference type="EC" id="2.7.7.65"/>
    </reaction>
</comment>
<organism evidence="11 12">
    <name type="scientific">Pseudoroseomonas ludipueritiae</name>
    <dbReference type="NCBI Taxonomy" id="198093"/>
    <lineage>
        <taxon>Bacteria</taxon>
        <taxon>Pseudomonadati</taxon>
        <taxon>Pseudomonadota</taxon>
        <taxon>Alphaproteobacteria</taxon>
        <taxon>Acetobacterales</taxon>
        <taxon>Acetobacteraceae</taxon>
        <taxon>Pseudoroseomonas</taxon>
    </lineage>
</organism>
<protein>
    <recommendedName>
        <fullName evidence="2">diguanylate cyclase</fullName>
        <ecNumber evidence="2">2.7.7.65</ecNumber>
    </recommendedName>
</protein>
<dbReference type="CDD" id="cd01949">
    <property type="entry name" value="GGDEF"/>
    <property type="match status" value="1"/>
</dbReference>
<evidence type="ECO:0000313" key="12">
    <source>
        <dbReference type="Proteomes" id="UP000603940"/>
    </source>
</evidence>
<gene>
    <name evidence="11" type="ORF">IBL25_04945</name>
</gene>
<dbReference type="EMBL" id="JACTUZ010000010">
    <property type="protein sequence ID" value="MBC9176284.1"/>
    <property type="molecule type" value="Genomic_DNA"/>
</dbReference>
<dbReference type="PROSITE" id="PS50887">
    <property type="entry name" value="GGDEF"/>
    <property type="match status" value="1"/>
</dbReference>
<evidence type="ECO:0000256" key="8">
    <source>
        <dbReference type="SAM" id="MobiDB-lite"/>
    </source>
</evidence>
<dbReference type="InterPro" id="IPR000160">
    <property type="entry name" value="GGDEF_dom"/>
</dbReference>
<feature type="region of interest" description="Disordered" evidence="8">
    <location>
        <begin position="1"/>
        <end position="23"/>
    </location>
</feature>
<evidence type="ECO:0000256" key="3">
    <source>
        <dbReference type="ARBA" id="ARBA00022475"/>
    </source>
</evidence>
<feature type="transmembrane region" description="Helical" evidence="9">
    <location>
        <begin position="110"/>
        <end position="133"/>
    </location>
</feature>
<dbReference type="NCBIfam" id="TIGR00254">
    <property type="entry name" value="GGDEF"/>
    <property type="match status" value="1"/>
</dbReference>
<keyword evidence="3" id="KW-1003">Cell membrane</keyword>
<keyword evidence="5 9" id="KW-1133">Transmembrane helix</keyword>
<evidence type="ECO:0000256" key="2">
    <source>
        <dbReference type="ARBA" id="ARBA00012528"/>
    </source>
</evidence>
<dbReference type="Pfam" id="PF00990">
    <property type="entry name" value="GGDEF"/>
    <property type="match status" value="1"/>
</dbReference>
<evidence type="ECO:0000313" key="11">
    <source>
        <dbReference type="EMBL" id="MBC9176284.1"/>
    </source>
</evidence>
<feature type="transmembrane region" description="Helical" evidence="9">
    <location>
        <begin position="317"/>
        <end position="335"/>
    </location>
</feature>
<feature type="transmembrane region" description="Helical" evidence="9">
    <location>
        <begin position="228"/>
        <end position="252"/>
    </location>
</feature>
<evidence type="ECO:0000256" key="5">
    <source>
        <dbReference type="ARBA" id="ARBA00022989"/>
    </source>
</evidence>
<evidence type="ECO:0000256" key="4">
    <source>
        <dbReference type="ARBA" id="ARBA00022692"/>
    </source>
</evidence>
<dbReference type="PANTHER" id="PTHR45138">
    <property type="entry name" value="REGULATORY COMPONENTS OF SENSORY TRANSDUCTION SYSTEM"/>
    <property type="match status" value="1"/>
</dbReference>
<dbReference type="RefSeq" id="WP_187777445.1">
    <property type="nucleotide sequence ID" value="NZ_JACTUZ010000010.1"/>
</dbReference>
<evidence type="ECO:0000256" key="9">
    <source>
        <dbReference type="SAM" id="Phobius"/>
    </source>
</evidence>
<evidence type="ECO:0000256" key="6">
    <source>
        <dbReference type="ARBA" id="ARBA00023136"/>
    </source>
</evidence>
<dbReference type="InterPro" id="IPR050469">
    <property type="entry name" value="Diguanylate_Cyclase"/>
</dbReference>
<accession>A0ABR7R3F7</accession>
<dbReference type="InterPro" id="IPR029787">
    <property type="entry name" value="Nucleotide_cyclase"/>
</dbReference>
<evidence type="ECO:0000256" key="1">
    <source>
        <dbReference type="ARBA" id="ARBA00004651"/>
    </source>
</evidence>
<dbReference type="Pfam" id="PF05231">
    <property type="entry name" value="MASE1"/>
    <property type="match status" value="1"/>
</dbReference>
<reference evidence="11 12" key="1">
    <citation type="journal article" date="2009" name="Int. J. Syst. Evol. Microbiol.">
        <title>Transfer of Teichococcus ludipueritiae and Muricoccus roseus to the genus Roseomonas, as Roseomonas ludipueritiae comb. nov. and Roseomonas rosea comb. nov., respectively, and emended description of the genus Roseomonas.</title>
        <authorList>
            <person name="Sanchez-Porro C."/>
            <person name="Gallego V."/>
            <person name="Busse H.J."/>
            <person name="Kampfer P."/>
            <person name="Ventosa A."/>
        </authorList>
    </citation>
    <scope>NUCLEOTIDE SEQUENCE [LARGE SCALE GENOMIC DNA]</scope>
    <source>
        <strain evidence="11 12">DSM 14915</strain>
    </source>
</reference>
<sequence length="536" mass="56618">MSSTIQESLVPTAAGSPALGLPRTSWRGTRPEPWLPGWCKGRSVSFWVMMNLSVALAYLGLGCAVGYFFAAFGLFPAPIWLPSGIAATACMLGGWRLVPGIFLGSFVVNAVTFGATPAVAAAISVSNALGPLAGVMLTRRLRPATGLFTRFSGVVAFILGAVLLHALVTATFGTLTLLMLGGLPWQGASAAWGAWLLCDAGGTFYFAPSLALWLGLERTPPVPGRGSGSRVLLLDSAVWLATAGLAVLVFSVEMPQRLPSAQLVFLLAVPLSWIALRISLRAAYTLLTIICVIASAGTVAGLGPFQSPGVVNPMQSAGMLVVLCAMNILTLMALVSERREAGWALAEANRMLEYRVAERTEQLRLQAETDSLTGIANRRGFLERAEQALAAERGSGQPFALVTFDLDHFKSINDCAGHAGGDVVLRLMAQRCQSLLRAHDLFGRLGGEEFAIALPGRGLPETLALAERLRQALRDIQPGFPLPGRGHLAASFGVALRRPGERLGSLLLRADSALYVAKRAGRDQVREAAEEGPAAA</sequence>
<proteinExistence type="predicted"/>
<feature type="transmembrane region" description="Helical" evidence="9">
    <location>
        <begin position="283"/>
        <end position="305"/>
    </location>
</feature>
<dbReference type="InterPro" id="IPR007895">
    <property type="entry name" value="MASE1"/>
</dbReference>
<feature type="transmembrane region" description="Helical" evidence="9">
    <location>
        <begin position="258"/>
        <end position="276"/>
    </location>
</feature>
<feature type="domain" description="GGDEF" evidence="10">
    <location>
        <begin position="397"/>
        <end position="530"/>
    </location>
</feature>
<feature type="transmembrane region" description="Helical" evidence="9">
    <location>
        <begin position="79"/>
        <end position="98"/>
    </location>
</feature>
<feature type="transmembrane region" description="Helical" evidence="9">
    <location>
        <begin position="44"/>
        <end position="72"/>
    </location>
</feature>
<dbReference type="Gene3D" id="3.30.70.270">
    <property type="match status" value="1"/>
</dbReference>